<dbReference type="Gene3D" id="3.30.300.30">
    <property type="match status" value="4"/>
</dbReference>
<dbReference type="Pfam" id="PF00550">
    <property type="entry name" value="PP-binding"/>
    <property type="match status" value="4"/>
</dbReference>
<dbReference type="Gene3D" id="3.30.559.30">
    <property type="entry name" value="Nonribosomal peptide synthetase, condensation domain"/>
    <property type="match status" value="4"/>
</dbReference>
<dbReference type="GO" id="GO:0009239">
    <property type="term" value="P:enterobactin biosynthetic process"/>
    <property type="evidence" value="ECO:0007669"/>
    <property type="project" value="TreeGrafter"/>
</dbReference>
<dbReference type="InterPro" id="IPR006162">
    <property type="entry name" value="Ppantetheine_attach_site"/>
</dbReference>
<evidence type="ECO:0000259" key="6">
    <source>
        <dbReference type="PROSITE" id="PS50075"/>
    </source>
</evidence>
<dbReference type="InterPro" id="IPR020806">
    <property type="entry name" value="PKS_PP-bd"/>
</dbReference>
<proteinExistence type="inferred from homology"/>
<dbReference type="PANTHER" id="PTHR45527:SF1">
    <property type="entry name" value="FATTY ACID SYNTHASE"/>
    <property type="match status" value="1"/>
</dbReference>
<evidence type="ECO:0000256" key="4">
    <source>
        <dbReference type="ARBA" id="ARBA00022553"/>
    </source>
</evidence>
<dbReference type="PANTHER" id="PTHR45527">
    <property type="entry name" value="NONRIBOSOMAL PEPTIDE SYNTHETASE"/>
    <property type="match status" value="1"/>
</dbReference>
<dbReference type="FunFam" id="1.10.1200.10:FF:000005">
    <property type="entry name" value="Nonribosomal peptide synthetase 1"/>
    <property type="match status" value="1"/>
</dbReference>
<dbReference type="FunFam" id="3.40.50.980:FF:000002">
    <property type="entry name" value="Enterobactin synthetase component F"/>
    <property type="match status" value="1"/>
</dbReference>
<dbReference type="Gene3D" id="3.30.559.10">
    <property type="entry name" value="Chloramphenicol acetyltransferase-like domain"/>
    <property type="match status" value="4"/>
</dbReference>
<dbReference type="Pfam" id="PF13193">
    <property type="entry name" value="AMP-binding_C"/>
    <property type="match status" value="3"/>
</dbReference>
<dbReference type="SUPFAM" id="SSF53474">
    <property type="entry name" value="alpha/beta-Hydrolases"/>
    <property type="match status" value="1"/>
</dbReference>
<evidence type="ECO:0000256" key="2">
    <source>
        <dbReference type="ARBA" id="ARBA00006432"/>
    </source>
</evidence>
<dbReference type="InterPro" id="IPR000873">
    <property type="entry name" value="AMP-dep_synth/lig_dom"/>
</dbReference>
<dbReference type="Proteomes" id="UP000279275">
    <property type="component" value="Unassembled WGS sequence"/>
</dbReference>
<comment type="cofactor">
    <cofactor evidence="1">
        <name>pantetheine 4'-phosphate</name>
        <dbReference type="ChEBI" id="CHEBI:47942"/>
    </cofactor>
</comment>
<feature type="domain" description="Carrier" evidence="6">
    <location>
        <begin position="3114"/>
        <end position="3189"/>
    </location>
</feature>
<comment type="caution">
    <text evidence="7">The sequence shown here is derived from an EMBL/GenBank/DDBJ whole genome shotgun (WGS) entry which is preliminary data.</text>
</comment>
<feature type="region of interest" description="Disordered" evidence="5">
    <location>
        <begin position="1"/>
        <end position="22"/>
    </location>
</feature>
<keyword evidence="8" id="KW-1185">Reference proteome</keyword>
<dbReference type="InterPro" id="IPR045851">
    <property type="entry name" value="AMP-bd_C_sf"/>
</dbReference>
<evidence type="ECO:0000256" key="5">
    <source>
        <dbReference type="SAM" id="MobiDB-lite"/>
    </source>
</evidence>
<name>A0A3M2L361_9NOCA</name>
<protein>
    <submittedName>
        <fullName evidence="7">Non-ribosomal peptide synthetase</fullName>
    </submittedName>
</protein>
<dbReference type="CDD" id="cd19540">
    <property type="entry name" value="LCL_NRPS-like"/>
    <property type="match status" value="3"/>
</dbReference>
<dbReference type="RefSeq" id="WP_122189366.1">
    <property type="nucleotide sequence ID" value="NZ_RFFH01000007.1"/>
</dbReference>
<evidence type="ECO:0000256" key="3">
    <source>
        <dbReference type="ARBA" id="ARBA00022450"/>
    </source>
</evidence>
<dbReference type="FunFam" id="3.40.50.12780:FF:000012">
    <property type="entry name" value="Non-ribosomal peptide synthetase"/>
    <property type="match status" value="1"/>
</dbReference>
<dbReference type="Pfam" id="PF00668">
    <property type="entry name" value="Condensation"/>
    <property type="match status" value="4"/>
</dbReference>
<dbReference type="NCBIfam" id="NF003417">
    <property type="entry name" value="PRK04813.1"/>
    <property type="match status" value="4"/>
</dbReference>
<organism evidence="7 8">
    <name type="scientific">Nocardia stercoris</name>
    <dbReference type="NCBI Taxonomy" id="2483361"/>
    <lineage>
        <taxon>Bacteria</taxon>
        <taxon>Bacillati</taxon>
        <taxon>Actinomycetota</taxon>
        <taxon>Actinomycetes</taxon>
        <taxon>Mycobacteriales</taxon>
        <taxon>Nocardiaceae</taxon>
        <taxon>Nocardia</taxon>
    </lineage>
</organism>
<dbReference type="GO" id="GO:0008610">
    <property type="term" value="P:lipid biosynthetic process"/>
    <property type="evidence" value="ECO:0007669"/>
    <property type="project" value="UniProtKB-ARBA"/>
</dbReference>
<evidence type="ECO:0000313" key="7">
    <source>
        <dbReference type="EMBL" id="RMI31416.1"/>
    </source>
</evidence>
<dbReference type="GO" id="GO:0047527">
    <property type="term" value="F:2,3-dihydroxybenzoate-serine ligase activity"/>
    <property type="evidence" value="ECO:0007669"/>
    <property type="project" value="TreeGrafter"/>
</dbReference>
<dbReference type="InterPro" id="IPR020845">
    <property type="entry name" value="AMP-binding_CS"/>
</dbReference>
<sequence length="4535" mass="485641">MSSLATDRVDQCASGESSAQPFALSPGQTALWYAQRLRPEVPMTIAQYVEIRGNLDVGRLLYAVERFGVESEMSFLRLAEIDGVPMQYLDPQGRPESLTLDFRGEPDPRAAAMRWMTENSARPMDLERDRLTITAVLRIGDEQYLWYTRAHHIVIDGYAAMNAVTRTAEIYTVLEDRCDPGDSRATRLADIYAGEISYRDSARFLSDRDYWSQQLDGVGAPVSLSASGIPADAAADRLLAAAVLEPESEARIEAAAAALGSGNATLFAAALACYVRWATGHDDVVLSLPVSARTTVALRRSGGVVSNVVPIRVRFDAGTTVADAVKAVDLQITGALRHQRYRSDDIRRECGYSRDTRGFFGPMVNIMLFHSELRFGPLTGTLHVLSTGPVEDLSVNLYNGDGNRTHIDFEAHPQLYAEAELSAHHARFLDFLDRLYAADPGTAVAEIPIVTAAERTRVLHTWNETAAAHAGGTLAGLFDAQVRATPDAVALEFGPDTMTYAELDDRANRLARVLIASGAGPDSIVGLGLRRSMDLLVGMYAVIKAGAAYLPLDPDNPADRIAHILEAARPLCVLTARRDLLTLPDSVAVERFDIDVADLSGVHGGPVTDADRRSPLRPDHLAYVIFTSGSTGKPKGVGVSHASIVNRLRWMQHEYPLDATDVVLQKTPSTFDVSVWEFFWPLQIGARLVIAAPDGHRDPAYLAGLIAERGVTTAHFVPSMLSVFVTDTDIRGCTSLRRVFCSGEALPAATVRDFRAALGHAGPELHNLYGPTEAAVDVTYWPCATDTDTVPIGMPVWNTQVYVLDERLRPVAPGVVGELYLAGVQLARGYLGRPALTADRFVANPFTRGARLYRTGDLVRWRAGDETTGVLEYLGRSDFQVKIRGLRIELGEVEAALTADPAVARAVCVAQTGAGGQDLVGYVVAVPGAIVDVPAVTAGLRQLLPGYMIPAHLVVLPELPLGPNGKVDRKALPRPTVEPSREDAVAPRNEVERQLAGIFSDVLGVPDIGVTDSFFDLGGNSLTAARVVGRVNSTLAAGLTIRDLFECATIGDLAARFGNTHADAASPRLVAGARPDRIPLSLAQQRLWILNRFAEHAAVYNMPLAVELTGPLDLPVLRAGLADVLDRHESLRTTFPDSPAGPQQVVHPAAEVAPELTPIPAPGADIEVLAREFASRGFDLRTETPIRVALYRTGPDTHLLVIVLHHISGDGWSVGPLARDLMVAVAARAAGHPPAWTPLPVQYADFALWQLRLLGDESDPSSSLARQLGYWQTQLADLPDQLDLPLDRPRPLQRDVAGGRVDFEIPATTRAAMTALAAKRGVSTFMVLHAALAALLARLCAATDIPIGTPIAGRSDPALDDLVGMFVNTLVLRTQVDPAAGFDRMLDHAREVDLDAFANADVPFERLVEAVNPVRDAARHPLFQVMLSYDRAPELRVELPGVGARVLPTPADVAKFDLQLTVSEPGLGAKEGPLPASFGYATDIFDDATVAAIATRFVRLLDAAVAGPTVPIGDLGILEPRELSRLVPLPVAPGEPAITLARLLCETAERVPNSVAFRGDGRDVTYRELDEESSSLARALIARGAGPEAVVAIALPRGLRAITAVWAVAKTGAAYVPVDPAYPDDRILHMLTDSGALVGLTDLESQAALPDPAASGGRHRRRSVDWLLLDSPEFVAELETWSTVPVTDADRRHPLRVAHPAYLIYTSGSTGLPKAVVVTHGGLASLAHEMRHLFGVTDSARTLAFSTPSFDASVLELLLCYAAGATMVAAPAGMYGGVELARFLRTERITHAFVTPAALATVPPDDLPELEMVGVGGDACPPELVRAWTAGSTRRFHNMYGPTEATVASNITGPVRADRPVTIGLPVRGMRLYVLDSRLHPVPQGVPGELYLSGPALSRGYQGRPDLTAARFLANPLGRRGERMYRTGDLVVVEQSGELRFLGRIDDQVKMRGFRIELREIDQVLRSHPGVTFALTVVHTSASGAARLASYIAADEPVTVSEVLETARRALPGYMVPAAVTVLDAVPLTPAGKVNRKALPEPVFAAEVASRAAETELERRVAAVFARVLDRPVPGADDNFFDIGGNSLLATRLSAVLYDEFRIELPVRAIFEAPTVAAVAARLAVAEPRAERPALTVYSPRPQRIPLSLPQQRMWLVNQLAPESSAYNIAFVIGIDGALDTTALRLALADLVDRHEVLRTVFPHDEHGPWQELLPADAELPQLDPVDTDAAGADATLGALARRGFDLGVDRPVRAVLLRTGADSYRLGVVLHHIAADGWSLVPLVRDLALAYVARHAGGAPVWEPLPVQYADFSLWQRELLGADSDTDSPAAAQLRFWRDTLAELPVEMPLPFDRPRPAEPTGRAGTVRVEVADALADRLAEVARAHDVSLFMVLRSALAVLLRAVTGGRDVVIGTPIAGRTDMALDDLVGMFVNTLLLRSDVDPDLSFAELLLRDRDGQLAAVENAQVPFERVVEELAEGGQRPQVQVALSVPEAPVPALELPGLTLRAEELDIAAAKFDLELRVLPRAAGQTGEPARCFEFVYAADLFDEPTIQVLGQRLVRVLAAIGADPRILVRNIDARTDSERAELSPAYGPIPAPPLTLGRWLTLSARAHTDRIALRCNGIEITYGELEARANRLARTLAARGIGPGDRVALGLIRSIEATVAVLAVSKAGATFVPVDPNYPPERLRHMLTDSGCRIGLTVSEPARSLRAAGDPDRPTEWLLLDDDRLQAEIARQPGTEVTDRDRVAALRTSELAYIVYTSGSTGRPKGVAVTHTGLSNFADEVRDRTGVDETSRTLNFATPSFDGSMLDLLLGLSNGATMVIAPPDVYGGDELAELLDRERITHAFITTAAVSTIDTGRWPLPDLRMLLVGGEAVRPDLVARWASGRTMLNVYGPTETTIVVTFSDRLVPGGPITVGTPVRGARIMVLDERLRPVPAGVPGEAYIGGLGPARGYLDRPGMTAERFVADPLGPPGSRVYRTGDVARWSTRGTLDILGRVDHQVKLRGFRIELDEISGVLDSHPRVAFAHTQVRELAGTRRIVSYLRPAAAEDPLDLEALRAYCAERLPAHMMPSSFTVIDEVPLTPVGKLDLAALPEPTVHAAVGVRAPRTDTERIVARVMAELLGADQVGADDNFFELGGNSLLATQLVARLAAVTGNRLAVRAVFATATVAGLAALLDAPADDAGDDGPALLAGPRPERIPLSAAQRRLWFLEQFNRTANGTASGLYNVPMVLRLEGELDAAALEAALVAVQARHESLRTVFGEADGEPYQRILPPEQAAITLPVVEVTDGDPTATVLALAEPGFDLAVEPPLRAHLLRLGADEHLLLVVAHHIAMDGASLQPFAADVATAYTAHRAGTDPGWSPLSVQYADYTLWQRDRLGEENDPQSRIGAQLEHWRTALDGIPELLTLPADRPRPPALSYRGGTVDCVVDAETHQGLHAVAAARGATMFMVLHAALATLLHRMAGASDIVIGTPIAGRGRPELDPMVGMFVNTLVLRTPIDAGTTFADLLDQVREVDLDAFAHADVPFERLVEVVDPARSQAHHPLFQIMLSVRNEPVRDVDLPGLRIEAVDTDAGIAKFDLQFTVTEQWTEQRQPAGLTVSVNFARDLFDDDTAAAFGTRFSRLLTAAAVGPATSIGDLDLLDGNEWSCLAPVPGRAGGAPLTFPEVFGRAVAVNPHGVALRSGGSRVTYQALDRWTNRLARVLIGLGVGPESLVAMGIPRSVEAVGVMLAISKAGAAFVPIDPHYPAHRITHMLTDSGVTTGLTLAEHRAAMPDDVAWSVLDSREFRQRVMYTSDAPIRTGERIRPLRLSNPAYVIYTSGSTGLPKGVVVTHGGLSNFAAETADRFQVGPRSRVLHFASPSFDAAMLDILLALGGAATLVITPPGVYGGAELAAVFADEEITHAFITTSALGTVDPAGIDSLQALMAGGEALPPELAARWAPRLHNVYGPTETTIVTMISEPAEPGETITIGGPIRGVAAMVLDARLHPVPDGVTGELYLAGPALARGYRNRAGLSAVRFVADPFGKPGTRMYRTGDLARWIDRDGRRAVEYVGRGDLQVKIRGFRIELGEIDAALARHAAVEMSVTYGARTPAGATALVAYVKPRPGHSPSFGELTAHLRALVPDYMVPQSIMLIDSVPLSPTGKLDRNALPEPVFGGARGYRAPSTPAETALCAAFAEVLEVPVVGADDGFFELGGNSLLATKVVARMRAAGYDLPVQLMFGESTPAGIARGLADGDGLAQAVRPLLALRAARPDSREPLFCVHPAIGLSWCYSGLLAQLPADRPVYGLQAPHVAGAASHTSIAEAAAAYVTQLREVQPDGPYHLLGWSLGGLIAHEMAVQLREAGERVALLALLDSYELSDRWADRAVPSIADILGEFGPELPAGALPENPTLEQAAEVLAGLPGPFAALTLDQLRALHTGYTAGAAMAHGFRPGVFDGDLVFFAAADDEINRADPQRCAAAWQPHVTGTVHEHSLPLRHAAMTTPEALAVIGPVLREHLGDNASGADHTPSRTEQERP</sequence>
<dbReference type="Gene3D" id="3.40.50.12780">
    <property type="entry name" value="N-terminal domain of ligase-like"/>
    <property type="match status" value="1"/>
</dbReference>
<evidence type="ECO:0000313" key="8">
    <source>
        <dbReference type="Proteomes" id="UP000279275"/>
    </source>
</evidence>
<gene>
    <name evidence="7" type="ORF">EBN03_18885</name>
</gene>
<comment type="similarity">
    <text evidence="2">Belongs to the ATP-dependent AMP-binding enzyme family.</text>
</comment>
<feature type="region of interest" description="Disordered" evidence="5">
    <location>
        <begin position="4516"/>
        <end position="4535"/>
    </location>
</feature>
<dbReference type="NCBIfam" id="TIGR01733">
    <property type="entry name" value="AA-adenyl-dom"/>
    <property type="match status" value="4"/>
</dbReference>
<dbReference type="Gene3D" id="2.30.38.10">
    <property type="entry name" value="Luciferase, Domain 3"/>
    <property type="match status" value="3"/>
</dbReference>
<dbReference type="OrthoDB" id="2472181at2"/>
<dbReference type="InterPro" id="IPR025110">
    <property type="entry name" value="AMP-bd_C"/>
</dbReference>
<dbReference type="PROSITE" id="PS00455">
    <property type="entry name" value="AMP_BINDING"/>
    <property type="match status" value="4"/>
</dbReference>
<dbReference type="GO" id="GO:0031177">
    <property type="term" value="F:phosphopantetheine binding"/>
    <property type="evidence" value="ECO:0007669"/>
    <property type="project" value="InterPro"/>
</dbReference>
<dbReference type="InterPro" id="IPR036736">
    <property type="entry name" value="ACP-like_sf"/>
</dbReference>
<dbReference type="CDD" id="cd17646">
    <property type="entry name" value="A_NRPS_AB3403-like"/>
    <property type="match status" value="1"/>
</dbReference>
<dbReference type="SMART" id="SM00823">
    <property type="entry name" value="PKS_PP"/>
    <property type="match status" value="4"/>
</dbReference>
<dbReference type="GO" id="GO:0009366">
    <property type="term" value="C:enterobactin synthetase complex"/>
    <property type="evidence" value="ECO:0007669"/>
    <property type="project" value="TreeGrafter"/>
</dbReference>
<dbReference type="SUPFAM" id="SSF56801">
    <property type="entry name" value="Acetyl-CoA synthetase-like"/>
    <property type="match status" value="4"/>
</dbReference>
<keyword evidence="3" id="KW-0596">Phosphopantetheine</keyword>
<feature type="domain" description="Carrier" evidence="6">
    <location>
        <begin position="986"/>
        <end position="1061"/>
    </location>
</feature>
<dbReference type="GO" id="GO:0072330">
    <property type="term" value="P:monocarboxylic acid biosynthetic process"/>
    <property type="evidence" value="ECO:0007669"/>
    <property type="project" value="UniProtKB-ARBA"/>
</dbReference>
<feature type="compositionally biased region" description="Basic and acidic residues" evidence="5">
    <location>
        <begin position="4526"/>
        <end position="4535"/>
    </location>
</feature>
<dbReference type="InterPro" id="IPR001242">
    <property type="entry name" value="Condensation_dom"/>
</dbReference>
<dbReference type="InterPro" id="IPR001031">
    <property type="entry name" value="Thioesterase"/>
</dbReference>
<accession>A0A3M2L361</accession>
<keyword evidence="4" id="KW-0597">Phosphoprotein</keyword>
<dbReference type="Gene3D" id="3.40.50.980">
    <property type="match status" value="6"/>
</dbReference>
<dbReference type="FunFam" id="3.30.300.30:FF:000010">
    <property type="entry name" value="Enterobactin synthetase component F"/>
    <property type="match status" value="1"/>
</dbReference>
<dbReference type="SUPFAM" id="SSF47336">
    <property type="entry name" value="ACP-like"/>
    <property type="match status" value="4"/>
</dbReference>
<dbReference type="EMBL" id="RFFH01000007">
    <property type="protein sequence ID" value="RMI31416.1"/>
    <property type="molecule type" value="Genomic_DNA"/>
</dbReference>
<dbReference type="GO" id="GO:0005829">
    <property type="term" value="C:cytosol"/>
    <property type="evidence" value="ECO:0007669"/>
    <property type="project" value="TreeGrafter"/>
</dbReference>
<dbReference type="GO" id="GO:0043041">
    <property type="term" value="P:amino acid activation for nonribosomal peptide biosynthetic process"/>
    <property type="evidence" value="ECO:0007669"/>
    <property type="project" value="TreeGrafter"/>
</dbReference>
<dbReference type="Gene3D" id="1.10.1200.10">
    <property type="entry name" value="ACP-like"/>
    <property type="match status" value="3"/>
</dbReference>
<dbReference type="Gene3D" id="3.40.50.1820">
    <property type="entry name" value="alpha/beta hydrolase"/>
    <property type="match status" value="1"/>
</dbReference>
<dbReference type="SUPFAM" id="SSF52777">
    <property type="entry name" value="CoA-dependent acyltransferases"/>
    <property type="match status" value="8"/>
</dbReference>
<feature type="domain" description="Carrier" evidence="6">
    <location>
        <begin position="2052"/>
        <end position="2127"/>
    </location>
</feature>
<evidence type="ECO:0000256" key="1">
    <source>
        <dbReference type="ARBA" id="ARBA00001957"/>
    </source>
</evidence>
<dbReference type="InterPro" id="IPR009081">
    <property type="entry name" value="PP-bd_ACP"/>
</dbReference>
<dbReference type="Pfam" id="PF00501">
    <property type="entry name" value="AMP-binding"/>
    <property type="match status" value="4"/>
</dbReference>
<feature type="domain" description="Carrier" evidence="6">
    <location>
        <begin position="4178"/>
        <end position="4252"/>
    </location>
</feature>
<dbReference type="InterPro" id="IPR029058">
    <property type="entry name" value="AB_hydrolase_fold"/>
</dbReference>
<dbReference type="UniPathway" id="UPA00011"/>
<dbReference type="PROSITE" id="PS00012">
    <property type="entry name" value="PHOSPHOPANTETHEINE"/>
    <property type="match status" value="3"/>
</dbReference>
<dbReference type="FunFam" id="2.30.38.10:FF:000001">
    <property type="entry name" value="Non-ribosomal peptide synthetase PvdI"/>
    <property type="match status" value="1"/>
</dbReference>
<dbReference type="FunFam" id="3.40.50.980:FF:000001">
    <property type="entry name" value="Non-ribosomal peptide synthetase"/>
    <property type="match status" value="3"/>
</dbReference>
<dbReference type="InterPro" id="IPR023213">
    <property type="entry name" value="CAT-like_dom_sf"/>
</dbReference>
<dbReference type="Pfam" id="PF00975">
    <property type="entry name" value="Thioesterase"/>
    <property type="match status" value="1"/>
</dbReference>
<dbReference type="PROSITE" id="PS50075">
    <property type="entry name" value="CARRIER"/>
    <property type="match status" value="4"/>
</dbReference>
<dbReference type="FunFam" id="1.10.1200.10:FF:000016">
    <property type="entry name" value="Non-ribosomal peptide synthase"/>
    <property type="match status" value="1"/>
</dbReference>
<dbReference type="InterPro" id="IPR042099">
    <property type="entry name" value="ANL_N_sf"/>
</dbReference>
<reference evidence="7 8" key="1">
    <citation type="submission" date="2018-10" db="EMBL/GenBank/DDBJ databases">
        <title>Isolation from cow dung.</title>
        <authorList>
            <person name="Ling L."/>
        </authorList>
    </citation>
    <scope>NUCLEOTIDE SEQUENCE [LARGE SCALE GENOMIC DNA]</scope>
    <source>
        <strain evidence="7 8">NEAU-LL90</strain>
    </source>
</reference>
<dbReference type="InterPro" id="IPR010071">
    <property type="entry name" value="AA_adenyl_dom"/>
</dbReference>